<evidence type="ECO:0000313" key="2">
    <source>
        <dbReference type="EMBL" id="CAD7085162.1"/>
    </source>
</evidence>
<sequence>MNIISKYEHLIKRTQAELDFFKIKAEYEDTIQSLENLIKGLCHELHRQLDRNCNILLSNDCCGSVARNGITDRDRILNECKQAEEIFRNLKCQLDKFMGNNVILEKVLENAKCLVNDRLNREKMALEKVQEALTIAECAIVEKEDALNREKAIREECNQLATTIGQVMEDAAQKVERNVNDIKKQYERQIKHLIHTQNELKKQIELHKGQIDTAEKRNMILEQKLREMIHRNSNLDTDLQVASQAIVEMELKLKAIENLLDQDQRTNRISEEIQQEIRDFLLNNKQIKERWRFAIEDVTLKLRNEIKNLQKENTSYKAEIQNLRIKLLNKNK</sequence>
<dbReference type="FunCoup" id="A0A7R8YTL5">
    <property type="interactions" value="120"/>
</dbReference>
<keyword evidence="3" id="KW-1185">Reference proteome</keyword>
<feature type="coiled-coil region" evidence="1">
    <location>
        <begin position="172"/>
        <end position="326"/>
    </location>
</feature>
<dbReference type="Proteomes" id="UP000594454">
    <property type="component" value="Chromosome 3"/>
</dbReference>
<protein>
    <submittedName>
        <fullName evidence="2">Uncharacterized protein</fullName>
    </submittedName>
</protein>
<gene>
    <name evidence="2" type="ORF">HERILL_LOCUS8024</name>
</gene>
<dbReference type="InParanoid" id="A0A7R8YTL5"/>
<evidence type="ECO:0000313" key="3">
    <source>
        <dbReference type="Proteomes" id="UP000594454"/>
    </source>
</evidence>
<dbReference type="EMBL" id="LR899011">
    <property type="protein sequence ID" value="CAD7085162.1"/>
    <property type="molecule type" value="Genomic_DNA"/>
</dbReference>
<name>A0A7R8YTL5_HERIL</name>
<proteinExistence type="predicted"/>
<dbReference type="OrthoDB" id="551053at2759"/>
<accession>A0A7R8YTL5</accession>
<reference evidence="2 3" key="1">
    <citation type="submission" date="2020-11" db="EMBL/GenBank/DDBJ databases">
        <authorList>
            <person name="Wallbank WR R."/>
            <person name="Pardo Diaz C."/>
            <person name="Kozak K."/>
            <person name="Martin S."/>
            <person name="Jiggins C."/>
            <person name="Moest M."/>
            <person name="Warren A I."/>
            <person name="Generalovic N T."/>
            <person name="Byers J.R.P. K."/>
            <person name="Montejo-Kovacevich G."/>
            <person name="Yen C E."/>
        </authorList>
    </citation>
    <scope>NUCLEOTIDE SEQUENCE [LARGE SCALE GENOMIC DNA]</scope>
</reference>
<dbReference type="AlphaFoldDB" id="A0A7R8YTL5"/>
<keyword evidence="1" id="KW-0175">Coiled coil</keyword>
<organism evidence="2 3">
    <name type="scientific">Hermetia illucens</name>
    <name type="common">Black soldier fly</name>
    <dbReference type="NCBI Taxonomy" id="343691"/>
    <lineage>
        <taxon>Eukaryota</taxon>
        <taxon>Metazoa</taxon>
        <taxon>Ecdysozoa</taxon>
        <taxon>Arthropoda</taxon>
        <taxon>Hexapoda</taxon>
        <taxon>Insecta</taxon>
        <taxon>Pterygota</taxon>
        <taxon>Neoptera</taxon>
        <taxon>Endopterygota</taxon>
        <taxon>Diptera</taxon>
        <taxon>Brachycera</taxon>
        <taxon>Stratiomyomorpha</taxon>
        <taxon>Stratiomyidae</taxon>
        <taxon>Hermetiinae</taxon>
        <taxon>Hermetia</taxon>
    </lineage>
</organism>
<feature type="coiled-coil region" evidence="1">
    <location>
        <begin position="73"/>
        <end position="146"/>
    </location>
</feature>
<evidence type="ECO:0000256" key="1">
    <source>
        <dbReference type="SAM" id="Coils"/>
    </source>
</evidence>